<dbReference type="Proteomes" id="UP000228687">
    <property type="component" value="Unassembled WGS sequence"/>
</dbReference>
<accession>A0A2H0YYD0</accession>
<feature type="region of interest" description="Disordered" evidence="1">
    <location>
        <begin position="1"/>
        <end position="21"/>
    </location>
</feature>
<sequence length="60" mass="6460">MVAIGEMVVEPPVTGETEPTPLSILNETASSEDHVSVAEPPEWMLVELTESEQYGTLSVC</sequence>
<evidence type="ECO:0000313" key="2">
    <source>
        <dbReference type="EMBL" id="PIS43475.1"/>
    </source>
</evidence>
<feature type="compositionally biased region" description="Low complexity" evidence="1">
    <location>
        <begin position="8"/>
        <end position="21"/>
    </location>
</feature>
<protein>
    <submittedName>
        <fullName evidence="2">Uncharacterized protein</fullName>
    </submittedName>
</protein>
<dbReference type="AlphaFoldDB" id="A0A2H0YYD0"/>
<organism evidence="2 3">
    <name type="scientific">Candidatus Kaiserbacteria bacterium CG08_land_8_20_14_0_20_50_21</name>
    <dbReference type="NCBI Taxonomy" id="1974604"/>
    <lineage>
        <taxon>Bacteria</taxon>
        <taxon>Candidatus Kaiseribacteriota</taxon>
    </lineage>
</organism>
<dbReference type="EMBL" id="PEXT01000022">
    <property type="protein sequence ID" value="PIS43475.1"/>
    <property type="molecule type" value="Genomic_DNA"/>
</dbReference>
<evidence type="ECO:0000256" key="1">
    <source>
        <dbReference type="SAM" id="MobiDB-lite"/>
    </source>
</evidence>
<name>A0A2H0YYD0_9BACT</name>
<reference evidence="3" key="1">
    <citation type="submission" date="2017-09" db="EMBL/GenBank/DDBJ databases">
        <title>Depth-based differentiation of microbial function through sediment-hosted aquifers and enrichment of novel symbionts in the deep terrestrial subsurface.</title>
        <authorList>
            <person name="Probst A.J."/>
            <person name="Ladd B."/>
            <person name="Jarett J.K."/>
            <person name="Geller-Mcgrath D.E."/>
            <person name="Sieber C.M.K."/>
            <person name="Emerson J.B."/>
            <person name="Anantharaman K."/>
            <person name="Thomas B.C."/>
            <person name="Malmstrom R."/>
            <person name="Stieglmeier M."/>
            <person name="Klingl A."/>
            <person name="Woyke T."/>
            <person name="Ryan C.M."/>
            <person name="Banfield J.F."/>
        </authorList>
    </citation>
    <scope>NUCLEOTIDE SEQUENCE [LARGE SCALE GENOMIC DNA]</scope>
</reference>
<proteinExistence type="predicted"/>
<gene>
    <name evidence="2" type="ORF">COT23_01090</name>
</gene>
<comment type="caution">
    <text evidence="2">The sequence shown here is derived from an EMBL/GenBank/DDBJ whole genome shotgun (WGS) entry which is preliminary data.</text>
</comment>
<evidence type="ECO:0000313" key="3">
    <source>
        <dbReference type="Proteomes" id="UP000228687"/>
    </source>
</evidence>